<evidence type="ECO:0000259" key="8">
    <source>
        <dbReference type="Pfam" id="PF13734"/>
    </source>
</evidence>
<comment type="similarity">
    <text evidence="1">Belongs to the peptidase C10 family.</text>
</comment>
<dbReference type="STRING" id="763034.HMPREF9446_01404"/>
<dbReference type="AlphaFoldDB" id="F3PRQ2"/>
<evidence type="ECO:0000313" key="9">
    <source>
        <dbReference type="EMBL" id="EGF58103.1"/>
    </source>
</evidence>
<reference evidence="9 10" key="1">
    <citation type="submission" date="2011-02" db="EMBL/GenBank/DDBJ databases">
        <authorList>
            <person name="Weinstock G."/>
            <person name="Sodergren E."/>
            <person name="Clifton S."/>
            <person name="Fulton L."/>
            <person name="Fulton B."/>
            <person name="Courtney L."/>
            <person name="Fronick C."/>
            <person name="Harrison M."/>
            <person name="Strong C."/>
            <person name="Farmer C."/>
            <person name="Delahaunty K."/>
            <person name="Markovic C."/>
            <person name="Hall O."/>
            <person name="Minx P."/>
            <person name="Tomlinson C."/>
            <person name="Mitreva M."/>
            <person name="Hou S."/>
            <person name="Chen J."/>
            <person name="Wollam A."/>
            <person name="Pepin K.H."/>
            <person name="Johnson M."/>
            <person name="Bhonagiri V."/>
            <person name="Zhang X."/>
            <person name="Suruliraj S."/>
            <person name="Warren W."/>
            <person name="Chinwalla A."/>
            <person name="Mardis E.R."/>
            <person name="Wilson R.K."/>
        </authorList>
    </citation>
    <scope>NUCLEOTIDE SEQUENCE [LARGE SCALE GENOMIC DNA]</scope>
    <source>
        <strain evidence="9 10">YIT 12057</strain>
    </source>
</reference>
<evidence type="ECO:0000256" key="3">
    <source>
        <dbReference type="ARBA" id="ARBA00022729"/>
    </source>
</evidence>
<keyword evidence="3 7" id="KW-0732">Signal</keyword>
<proteinExistence type="inferred from homology"/>
<dbReference type="InterPro" id="IPR044934">
    <property type="entry name" value="Streptopain_sf"/>
</dbReference>
<dbReference type="eggNOG" id="ENOG50309XW">
    <property type="taxonomic scope" value="Bacteria"/>
</dbReference>
<dbReference type="InterPro" id="IPR000200">
    <property type="entry name" value="Peptidase_C10"/>
</dbReference>
<keyword evidence="4" id="KW-0378">Hydrolase</keyword>
<evidence type="ECO:0000256" key="7">
    <source>
        <dbReference type="SAM" id="SignalP"/>
    </source>
</evidence>
<sequence>MEGVSLQTGTRPFFPFLNYNSMKKQCLFILLALMAFTAGYAKEVTVQQAKQHAIAFMRTRGVNSVGIRSISAAGETGNAYYIINLAPEGWIIVSADDVVVPVLGYSKSGSLDSSLLPENMHYLLNEYEQQILKLARIVTSPHRGWTDVAGVSTRASEKEIPPLIEVNWNQSEPYNKYCPQKKALVGCVAVAMSQAMSVQHWPVQPKGNISYTSPNYGGLSIDFSKELSYDWNRIMAGSNNFDETARLLYHAGMSVRMNYGEDGSGIPSNEVYRISEALINNFSYPESVSYYWRDEYEGDWEQLLLNELNAGRAIIYNAVDTQNNAGHSFNIDGYDGKGHFHVNWGWGGYGNGEFSIDNLRDAAMQMDYDAYHVVVVGIGAPNQTLRSISLSNNKIEEGLPYGSVIGSVKVNGEDVKSTYDVTVHGTYNSANGSYEQVPFKYENGMLKTTEVLNAEIPKWDIEITVKDTESNTELTQIFRIVVEPWKSIEETTTLKYDRQRHTFRLTTKHNVTYVLKGADGSILEQGALDPLPELNLDASALPAGENSLELKCADEIKTIRIISKLQ</sequence>
<evidence type="ECO:0000256" key="6">
    <source>
        <dbReference type="PIRSR" id="PIRSR600200-1"/>
    </source>
</evidence>
<dbReference type="Pfam" id="PF01640">
    <property type="entry name" value="Peptidase_C10"/>
    <property type="match status" value="1"/>
</dbReference>
<dbReference type="GO" id="GO:0008234">
    <property type="term" value="F:cysteine-type peptidase activity"/>
    <property type="evidence" value="ECO:0007669"/>
    <property type="project" value="UniProtKB-KW"/>
</dbReference>
<dbReference type="InterPro" id="IPR038765">
    <property type="entry name" value="Papain-like_cys_pep_sf"/>
</dbReference>
<gene>
    <name evidence="9" type="ORF">HMPREF9446_01404</name>
</gene>
<dbReference type="EMBL" id="AFBN01000025">
    <property type="protein sequence ID" value="EGF58103.1"/>
    <property type="molecule type" value="Genomic_DNA"/>
</dbReference>
<evidence type="ECO:0000256" key="2">
    <source>
        <dbReference type="ARBA" id="ARBA00022670"/>
    </source>
</evidence>
<keyword evidence="5" id="KW-0788">Thiol protease</keyword>
<dbReference type="Pfam" id="PF13734">
    <property type="entry name" value="Inhibitor_I69"/>
    <property type="match status" value="1"/>
</dbReference>
<feature type="active site" description="Proton acceptor" evidence="6">
    <location>
        <position position="327"/>
    </location>
</feature>
<feature type="chain" id="PRO_5003305817" evidence="7">
    <location>
        <begin position="42"/>
        <end position="566"/>
    </location>
</feature>
<keyword evidence="2" id="KW-0645">Protease</keyword>
<evidence type="ECO:0000256" key="1">
    <source>
        <dbReference type="ARBA" id="ARBA00009693"/>
    </source>
</evidence>
<organism evidence="9 10">
    <name type="scientific">Bacteroides fluxus YIT 12057</name>
    <dbReference type="NCBI Taxonomy" id="763034"/>
    <lineage>
        <taxon>Bacteria</taxon>
        <taxon>Pseudomonadati</taxon>
        <taxon>Bacteroidota</taxon>
        <taxon>Bacteroidia</taxon>
        <taxon>Bacteroidales</taxon>
        <taxon>Bacteroidaceae</taxon>
        <taxon>Bacteroides</taxon>
    </lineage>
</organism>
<feature type="domain" description="Spi protease inhibitor" evidence="8">
    <location>
        <begin position="41"/>
        <end position="131"/>
    </location>
</feature>
<dbReference type="Gene3D" id="3.90.70.50">
    <property type="entry name" value="Peptidase C10, streptopain"/>
    <property type="match status" value="1"/>
</dbReference>
<protein>
    <submittedName>
        <fullName evidence="9">Peptidase C10 family protein</fullName>
    </submittedName>
</protein>
<dbReference type="GO" id="GO:0006508">
    <property type="term" value="P:proteolysis"/>
    <property type="evidence" value="ECO:0007669"/>
    <property type="project" value="UniProtKB-KW"/>
</dbReference>
<evidence type="ECO:0000256" key="4">
    <source>
        <dbReference type="ARBA" id="ARBA00022801"/>
    </source>
</evidence>
<name>F3PRQ2_9BACE</name>
<dbReference type="Proteomes" id="UP000003416">
    <property type="component" value="Unassembled WGS sequence"/>
</dbReference>
<feature type="signal peptide" evidence="7">
    <location>
        <begin position="1"/>
        <end position="41"/>
    </location>
</feature>
<accession>F3PRQ2</accession>
<evidence type="ECO:0000256" key="5">
    <source>
        <dbReference type="ARBA" id="ARBA00022807"/>
    </source>
</evidence>
<keyword evidence="10" id="KW-1185">Reference proteome</keyword>
<evidence type="ECO:0000313" key="10">
    <source>
        <dbReference type="Proteomes" id="UP000003416"/>
    </source>
</evidence>
<dbReference type="HOGENOM" id="CLU_481177_0_0_10"/>
<feature type="active site" description="Nucleophile" evidence="6">
    <location>
        <position position="187"/>
    </location>
</feature>
<dbReference type="InterPro" id="IPR025896">
    <property type="entry name" value="Spi_Prtas-inh"/>
</dbReference>
<dbReference type="SUPFAM" id="SSF54001">
    <property type="entry name" value="Cysteine proteinases"/>
    <property type="match status" value="1"/>
</dbReference>
<comment type="caution">
    <text evidence="9">The sequence shown here is derived from an EMBL/GenBank/DDBJ whole genome shotgun (WGS) entry which is preliminary data.</text>
</comment>
<dbReference type="PRINTS" id="PR00797">
    <property type="entry name" value="STREPTOPAIN"/>
</dbReference>